<gene>
    <name evidence="1" type="ORF">M011DRAFT_455802</name>
</gene>
<dbReference type="EMBL" id="MU006563">
    <property type="protein sequence ID" value="KAF2750818.1"/>
    <property type="molecule type" value="Genomic_DNA"/>
</dbReference>
<keyword evidence="2" id="KW-1185">Reference proteome</keyword>
<accession>A0A6A6VJM6</accession>
<protein>
    <submittedName>
        <fullName evidence="1">Uncharacterized protein</fullName>
    </submittedName>
</protein>
<evidence type="ECO:0000313" key="2">
    <source>
        <dbReference type="Proteomes" id="UP000799440"/>
    </source>
</evidence>
<reference evidence="1" key="1">
    <citation type="journal article" date="2020" name="Stud. Mycol.">
        <title>101 Dothideomycetes genomes: a test case for predicting lifestyles and emergence of pathogens.</title>
        <authorList>
            <person name="Haridas S."/>
            <person name="Albert R."/>
            <person name="Binder M."/>
            <person name="Bloem J."/>
            <person name="Labutti K."/>
            <person name="Salamov A."/>
            <person name="Andreopoulos B."/>
            <person name="Baker S."/>
            <person name="Barry K."/>
            <person name="Bills G."/>
            <person name="Bluhm B."/>
            <person name="Cannon C."/>
            <person name="Castanera R."/>
            <person name="Culley D."/>
            <person name="Daum C."/>
            <person name="Ezra D."/>
            <person name="Gonzalez J."/>
            <person name="Henrissat B."/>
            <person name="Kuo A."/>
            <person name="Liang C."/>
            <person name="Lipzen A."/>
            <person name="Lutzoni F."/>
            <person name="Magnuson J."/>
            <person name="Mondo S."/>
            <person name="Nolan M."/>
            <person name="Ohm R."/>
            <person name="Pangilinan J."/>
            <person name="Park H.-J."/>
            <person name="Ramirez L."/>
            <person name="Alfaro M."/>
            <person name="Sun H."/>
            <person name="Tritt A."/>
            <person name="Yoshinaga Y."/>
            <person name="Zwiers L.-H."/>
            <person name="Turgeon B."/>
            <person name="Goodwin S."/>
            <person name="Spatafora J."/>
            <person name="Crous P."/>
            <person name="Grigoriev I."/>
        </authorList>
    </citation>
    <scope>NUCLEOTIDE SEQUENCE</scope>
    <source>
        <strain evidence="1">CBS 119925</strain>
    </source>
</reference>
<sequence length="168" mass="18076">MGIITSRAHSYPFISLILHPPPFLTIVPCGFANKISAAKAAERLVDACFFSFSGPSLGQWLAPQPCPRSGIAPKAWRSRSKVRMEPPCTFMPFQAEVGQGADSGTLSSSTRHNYAPVGARRVEAPPVIGLIIEPFNTQDLYGPSAQGLHGELGFHSAPSKLPMQFATR</sequence>
<name>A0A6A6VJM6_9PLEO</name>
<organism evidence="1 2">
    <name type="scientific">Sporormia fimetaria CBS 119925</name>
    <dbReference type="NCBI Taxonomy" id="1340428"/>
    <lineage>
        <taxon>Eukaryota</taxon>
        <taxon>Fungi</taxon>
        <taxon>Dikarya</taxon>
        <taxon>Ascomycota</taxon>
        <taxon>Pezizomycotina</taxon>
        <taxon>Dothideomycetes</taxon>
        <taxon>Pleosporomycetidae</taxon>
        <taxon>Pleosporales</taxon>
        <taxon>Sporormiaceae</taxon>
        <taxon>Sporormia</taxon>
    </lineage>
</organism>
<dbReference type="AlphaFoldDB" id="A0A6A6VJM6"/>
<dbReference type="Proteomes" id="UP000799440">
    <property type="component" value="Unassembled WGS sequence"/>
</dbReference>
<proteinExistence type="predicted"/>
<evidence type="ECO:0000313" key="1">
    <source>
        <dbReference type="EMBL" id="KAF2750818.1"/>
    </source>
</evidence>